<name>A0AAP0LYU3_9ROSI</name>
<evidence type="ECO:0000313" key="3">
    <source>
        <dbReference type="Proteomes" id="UP001428341"/>
    </source>
</evidence>
<sequence length="245" mass="26319">MVNPTTGGGSPPPPEPAEPSHAIDPPSCTSQLAQNRQPHSNRKLQKDYFRNLLASGYNPGCAPPPSMVIKASNHSQRRRRNKNRRNHTPNTDLADHDEYPPLPIPSSLNKQPNPISQPSNESNHQQQPLPTTNSQPPPLHILLPLYKPPMSTQRPPQTTNSATVTIPNHPSSPRLTQLDHVAQAATQSSRCQPQTAASQSAITNQLAIADIAKSFQAISGSTSPPITGIAPPAQALGVQNLISEP</sequence>
<proteinExistence type="predicted"/>
<accession>A0AAP0LYU3</accession>
<evidence type="ECO:0000256" key="1">
    <source>
        <dbReference type="SAM" id="MobiDB-lite"/>
    </source>
</evidence>
<feature type="region of interest" description="Disordered" evidence="1">
    <location>
        <begin position="1"/>
        <end position="173"/>
    </location>
</feature>
<feature type="compositionally biased region" description="Basic residues" evidence="1">
    <location>
        <begin position="75"/>
        <end position="87"/>
    </location>
</feature>
<protein>
    <submittedName>
        <fullName evidence="2">Uncharacterized protein</fullName>
    </submittedName>
</protein>
<dbReference type="Proteomes" id="UP001428341">
    <property type="component" value="Unassembled WGS sequence"/>
</dbReference>
<reference evidence="2 3" key="1">
    <citation type="submission" date="2024-05" db="EMBL/GenBank/DDBJ databases">
        <title>Haplotype-resolved chromosome-level genome assembly of Huyou (Citrus changshanensis).</title>
        <authorList>
            <person name="Miao C."/>
            <person name="Chen W."/>
            <person name="Wu Y."/>
            <person name="Wang L."/>
            <person name="Zhao S."/>
            <person name="Grierson D."/>
            <person name="Xu C."/>
            <person name="Chen K."/>
        </authorList>
    </citation>
    <scope>NUCLEOTIDE SEQUENCE [LARGE SCALE GENOMIC DNA]</scope>
    <source>
        <strain evidence="2">01-14</strain>
        <tissue evidence="2">Leaf</tissue>
    </source>
</reference>
<feature type="compositionally biased region" description="Polar residues" evidence="1">
    <location>
        <begin position="106"/>
        <end position="134"/>
    </location>
</feature>
<feature type="compositionally biased region" description="Polar residues" evidence="1">
    <location>
        <begin position="27"/>
        <end position="38"/>
    </location>
</feature>
<feature type="compositionally biased region" description="Polar residues" evidence="1">
    <location>
        <begin position="150"/>
        <end position="173"/>
    </location>
</feature>
<organism evidence="2 3">
    <name type="scientific">Citrus x changshan-huyou</name>
    <dbReference type="NCBI Taxonomy" id="2935761"/>
    <lineage>
        <taxon>Eukaryota</taxon>
        <taxon>Viridiplantae</taxon>
        <taxon>Streptophyta</taxon>
        <taxon>Embryophyta</taxon>
        <taxon>Tracheophyta</taxon>
        <taxon>Spermatophyta</taxon>
        <taxon>Magnoliopsida</taxon>
        <taxon>eudicotyledons</taxon>
        <taxon>Gunneridae</taxon>
        <taxon>Pentapetalae</taxon>
        <taxon>rosids</taxon>
        <taxon>malvids</taxon>
        <taxon>Sapindales</taxon>
        <taxon>Rutaceae</taxon>
        <taxon>Aurantioideae</taxon>
        <taxon>Citrus</taxon>
    </lineage>
</organism>
<evidence type="ECO:0000313" key="2">
    <source>
        <dbReference type="EMBL" id="KAK9192401.1"/>
    </source>
</evidence>
<gene>
    <name evidence="2" type="ORF">WN944_003091</name>
</gene>
<dbReference type="AlphaFoldDB" id="A0AAP0LYU3"/>
<keyword evidence="3" id="KW-1185">Reference proteome</keyword>
<comment type="caution">
    <text evidence="2">The sequence shown here is derived from an EMBL/GenBank/DDBJ whole genome shotgun (WGS) entry which is preliminary data.</text>
</comment>
<dbReference type="EMBL" id="JBCGBO010000006">
    <property type="protein sequence ID" value="KAK9192401.1"/>
    <property type="molecule type" value="Genomic_DNA"/>
</dbReference>